<protein>
    <submittedName>
        <fullName evidence="2">GNAT family N-acetyltransferase</fullName>
    </submittedName>
</protein>
<proteinExistence type="predicted"/>
<accession>A0A494Z3L9</accession>
<dbReference type="AlphaFoldDB" id="A0A494Z3L9"/>
<name>A0A494Z3L9_9BACI</name>
<sequence>MYVEAEPTYGEGNIEFFAVKESERGKGLGGQLLAVGLNWLFIFDTIDIITLCVNSSNEKAIRLYEQVGFKRKHELSFFTKEIEIDV</sequence>
<reference evidence="2 3" key="1">
    <citation type="journal article" date="2015" name="Antonie Van Leeuwenhoek">
        <title>Oceanobacillus bengalensis sp. nov., a bacterium isolated from seawater of the Bay of Bengal.</title>
        <authorList>
            <person name="Yongchang O."/>
            <person name="Xiang W."/>
            <person name="Wang G."/>
        </authorList>
    </citation>
    <scope>NUCLEOTIDE SEQUENCE [LARGE SCALE GENOMIC DNA]</scope>
    <source>
        <strain evidence="2 3">MCCC 1K00260</strain>
    </source>
</reference>
<keyword evidence="2" id="KW-0808">Transferase</keyword>
<evidence type="ECO:0000259" key="1">
    <source>
        <dbReference type="PROSITE" id="PS51186"/>
    </source>
</evidence>
<dbReference type="InterPro" id="IPR000182">
    <property type="entry name" value="GNAT_dom"/>
</dbReference>
<keyword evidence="3" id="KW-1185">Reference proteome</keyword>
<dbReference type="Pfam" id="PF00583">
    <property type="entry name" value="Acetyltransf_1"/>
    <property type="match status" value="1"/>
</dbReference>
<dbReference type="OrthoDB" id="87299at2"/>
<dbReference type="CDD" id="cd04301">
    <property type="entry name" value="NAT_SF"/>
    <property type="match status" value="1"/>
</dbReference>
<gene>
    <name evidence="2" type="ORF">D8M05_05465</name>
</gene>
<evidence type="ECO:0000313" key="3">
    <source>
        <dbReference type="Proteomes" id="UP000281813"/>
    </source>
</evidence>
<dbReference type="PROSITE" id="PS51186">
    <property type="entry name" value="GNAT"/>
    <property type="match status" value="1"/>
</dbReference>
<feature type="domain" description="N-acetyltransferase" evidence="1">
    <location>
        <begin position="1"/>
        <end position="86"/>
    </location>
</feature>
<dbReference type="SUPFAM" id="SSF55729">
    <property type="entry name" value="Acyl-CoA N-acyltransferases (Nat)"/>
    <property type="match status" value="1"/>
</dbReference>
<dbReference type="EMBL" id="RBZO01000006">
    <property type="protein sequence ID" value="RKQ17119.1"/>
    <property type="molecule type" value="Genomic_DNA"/>
</dbReference>
<dbReference type="InterPro" id="IPR016181">
    <property type="entry name" value="Acyl_CoA_acyltransferase"/>
</dbReference>
<dbReference type="Gene3D" id="3.40.630.30">
    <property type="match status" value="1"/>
</dbReference>
<organism evidence="2 3">
    <name type="scientific">Oceanobacillus bengalensis</name>
    <dbReference type="NCBI Taxonomy" id="1435466"/>
    <lineage>
        <taxon>Bacteria</taxon>
        <taxon>Bacillati</taxon>
        <taxon>Bacillota</taxon>
        <taxon>Bacilli</taxon>
        <taxon>Bacillales</taxon>
        <taxon>Bacillaceae</taxon>
        <taxon>Oceanobacillus</taxon>
    </lineage>
</organism>
<evidence type="ECO:0000313" key="2">
    <source>
        <dbReference type="EMBL" id="RKQ17119.1"/>
    </source>
</evidence>
<dbReference type="GO" id="GO:0016747">
    <property type="term" value="F:acyltransferase activity, transferring groups other than amino-acyl groups"/>
    <property type="evidence" value="ECO:0007669"/>
    <property type="project" value="InterPro"/>
</dbReference>
<comment type="caution">
    <text evidence="2">The sequence shown here is derived from an EMBL/GenBank/DDBJ whole genome shotgun (WGS) entry which is preliminary data.</text>
</comment>
<dbReference type="Proteomes" id="UP000281813">
    <property type="component" value="Unassembled WGS sequence"/>
</dbReference>